<accession>I3C8Z7</accession>
<evidence type="ECO:0000313" key="1">
    <source>
        <dbReference type="EMBL" id="EIJ40090.1"/>
    </source>
</evidence>
<sequence length="43" mass="5074">MSSKGACQTELVEVSQLTLKKSFDKLDNYELLFRQPLFYFKNI</sequence>
<dbReference type="AlphaFoldDB" id="I3C8Z7"/>
<name>I3C8Z7_9FLAO</name>
<proteinExistence type="predicted"/>
<protein>
    <submittedName>
        <fullName evidence="1">Uncharacterized protein</fullName>
    </submittedName>
</protein>
<dbReference type="HOGENOM" id="CLU_3234738_0_0_10"/>
<gene>
    <name evidence="1" type="ORF">JoomaDRAFT_3138</name>
</gene>
<dbReference type="STRING" id="926559.JoomaDRAFT_3138"/>
<keyword evidence="2" id="KW-1185">Reference proteome</keyword>
<dbReference type="EMBL" id="JH651379">
    <property type="protein sequence ID" value="EIJ40090.1"/>
    <property type="molecule type" value="Genomic_DNA"/>
</dbReference>
<organism evidence="1 2">
    <name type="scientific">Galbibacter orientalis DSM 19592</name>
    <dbReference type="NCBI Taxonomy" id="926559"/>
    <lineage>
        <taxon>Bacteria</taxon>
        <taxon>Pseudomonadati</taxon>
        <taxon>Bacteroidota</taxon>
        <taxon>Flavobacteriia</taxon>
        <taxon>Flavobacteriales</taxon>
        <taxon>Flavobacteriaceae</taxon>
        <taxon>Galbibacter</taxon>
    </lineage>
</organism>
<evidence type="ECO:0000313" key="2">
    <source>
        <dbReference type="Proteomes" id="UP000004690"/>
    </source>
</evidence>
<reference evidence="1 2" key="1">
    <citation type="submission" date="2012-02" db="EMBL/GenBank/DDBJ databases">
        <title>Improved High-Quality Draft genome of Joostella marina DSM 19592.</title>
        <authorList>
            <consortium name="US DOE Joint Genome Institute (JGI-PGF)"/>
            <person name="Lucas S."/>
            <person name="Copeland A."/>
            <person name="Lapidus A."/>
            <person name="Bruce D."/>
            <person name="Goodwin L."/>
            <person name="Pitluck S."/>
            <person name="Peters L."/>
            <person name="Chertkov O."/>
            <person name="Ovchinnikova G."/>
            <person name="Kyrpides N."/>
            <person name="Mavromatis K."/>
            <person name="Detter J.C."/>
            <person name="Han C."/>
            <person name="Land M."/>
            <person name="Hauser L."/>
            <person name="Markowitz V."/>
            <person name="Cheng J.-F."/>
            <person name="Hugenholtz P."/>
            <person name="Woyke T."/>
            <person name="Wu D."/>
            <person name="Tindall B."/>
            <person name="Brambilla E."/>
            <person name="Klenk H.-P."/>
            <person name="Eisen J.A."/>
        </authorList>
    </citation>
    <scope>NUCLEOTIDE SEQUENCE [LARGE SCALE GENOMIC DNA]</scope>
    <source>
        <strain evidence="1 2">DSM 19592</strain>
    </source>
</reference>
<dbReference type="Proteomes" id="UP000004690">
    <property type="component" value="Unassembled WGS sequence"/>
</dbReference>